<dbReference type="EMBL" id="JBAMMX010000005">
    <property type="protein sequence ID" value="KAK6940864.1"/>
    <property type="molecule type" value="Genomic_DNA"/>
</dbReference>
<keyword evidence="4" id="KW-1185">Reference proteome</keyword>
<name>A0AAN8W029_9MAGN</name>
<evidence type="ECO:0000256" key="2">
    <source>
        <dbReference type="ARBA" id="ARBA00023180"/>
    </source>
</evidence>
<proteinExistence type="inferred from homology"/>
<dbReference type="AlphaFoldDB" id="A0AAN8W029"/>
<evidence type="ECO:0000313" key="4">
    <source>
        <dbReference type="Proteomes" id="UP001370490"/>
    </source>
</evidence>
<dbReference type="InterPro" id="IPR001087">
    <property type="entry name" value="GDSL"/>
</dbReference>
<dbReference type="Proteomes" id="UP001370490">
    <property type="component" value="Unassembled WGS sequence"/>
</dbReference>
<evidence type="ECO:0000313" key="3">
    <source>
        <dbReference type="EMBL" id="KAK6940864.1"/>
    </source>
</evidence>
<dbReference type="PANTHER" id="PTHR22835">
    <property type="entry name" value="ZINC FINGER FYVE DOMAIN CONTAINING PROTEIN"/>
    <property type="match status" value="1"/>
</dbReference>
<dbReference type="Pfam" id="PF00657">
    <property type="entry name" value="Lipase_GDSL"/>
    <property type="match status" value="1"/>
</dbReference>
<gene>
    <name evidence="3" type="ORF">RJ641_030395</name>
</gene>
<organism evidence="3 4">
    <name type="scientific">Dillenia turbinata</name>
    <dbReference type="NCBI Taxonomy" id="194707"/>
    <lineage>
        <taxon>Eukaryota</taxon>
        <taxon>Viridiplantae</taxon>
        <taxon>Streptophyta</taxon>
        <taxon>Embryophyta</taxon>
        <taxon>Tracheophyta</taxon>
        <taxon>Spermatophyta</taxon>
        <taxon>Magnoliopsida</taxon>
        <taxon>eudicotyledons</taxon>
        <taxon>Gunneridae</taxon>
        <taxon>Pentapetalae</taxon>
        <taxon>Dilleniales</taxon>
        <taxon>Dilleniaceae</taxon>
        <taxon>Dillenia</taxon>
    </lineage>
</organism>
<dbReference type="GO" id="GO:0016788">
    <property type="term" value="F:hydrolase activity, acting on ester bonds"/>
    <property type="evidence" value="ECO:0007669"/>
    <property type="project" value="InterPro"/>
</dbReference>
<dbReference type="InterPro" id="IPR036514">
    <property type="entry name" value="SGNH_hydro_sf"/>
</dbReference>
<dbReference type="Gene3D" id="3.40.50.1110">
    <property type="entry name" value="SGNH hydrolase"/>
    <property type="match status" value="1"/>
</dbReference>
<sequence>MILCYLKGVANRGYLEDRRPDSSMDPCVVTSLLDEMTILWEPTLEAEALAAQKLALNARGKFVIVTKLDAFDMPFLNPYLDSVGAPTFQTGCNFATGGSTIHPANPASLSPFSFGTQVNQFGRFKARVLDLLARDNRMQKFLPSAERFKKGLYMFDVGQNDIDGAFYSKSEDQVIASVPDFLLEFENGIERLYYGGARNFWIHNMGPLGCLPRIIATYGKDASKLDQIGCVISHNNAAKVFNTQLQALCTKFQGQFPDTNATYIDIFSIKLDLIANYSQYGFKQPLAACCGYGGSPLNFDNRISCGATKNLNGTKVTAKPCDNATEYVNWDGNHYTEAANLHVSAKMLTGEYSNPKMSKKMPFLVKSKSYRPRI</sequence>
<evidence type="ECO:0000256" key="1">
    <source>
        <dbReference type="ARBA" id="ARBA00008668"/>
    </source>
</evidence>
<reference evidence="3 4" key="1">
    <citation type="submission" date="2023-12" db="EMBL/GenBank/DDBJ databases">
        <title>A high-quality genome assembly for Dillenia turbinata (Dilleniales).</title>
        <authorList>
            <person name="Chanderbali A."/>
        </authorList>
    </citation>
    <scope>NUCLEOTIDE SEQUENCE [LARGE SCALE GENOMIC DNA]</scope>
    <source>
        <strain evidence="3">LSX21</strain>
        <tissue evidence="3">Leaf</tissue>
    </source>
</reference>
<comment type="similarity">
    <text evidence="1">Belongs to the 'GDSL' lipolytic enzyme family.</text>
</comment>
<dbReference type="PANTHER" id="PTHR22835:SF458">
    <property type="entry name" value="GDSL ESTERASE_LIPASE"/>
    <property type="match status" value="1"/>
</dbReference>
<keyword evidence="2" id="KW-0325">Glycoprotein</keyword>
<feature type="non-terminal residue" evidence="3">
    <location>
        <position position="374"/>
    </location>
</feature>
<protein>
    <submittedName>
        <fullName evidence="3">GDSL lipase/esterase</fullName>
    </submittedName>
</protein>
<accession>A0AAN8W029</accession>
<comment type="caution">
    <text evidence="3">The sequence shown here is derived from an EMBL/GenBank/DDBJ whole genome shotgun (WGS) entry which is preliminary data.</text>
</comment>